<dbReference type="Proteomes" id="UP000288716">
    <property type="component" value="Unassembled WGS sequence"/>
</dbReference>
<dbReference type="AlphaFoldDB" id="A0A443S8L9"/>
<protein>
    <submittedName>
        <fullName evidence="1">Uncharacterized protein</fullName>
    </submittedName>
</protein>
<dbReference type="InterPro" id="IPR027417">
    <property type="entry name" value="P-loop_NTPase"/>
</dbReference>
<dbReference type="Gene3D" id="3.40.50.300">
    <property type="entry name" value="P-loop containing nucleotide triphosphate hydrolases"/>
    <property type="match status" value="1"/>
</dbReference>
<proteinExistence type="predicted"/>
<dbReference type="OrthoDB" id="7692288at2759"/>
<dbReference type="VEuPathDB" id="VectorBase:LDEU008142"/>
<organism evidence="1 2">
    <name type="scientific">Leptotrombidium deliense</name>
    <dbReference type="NCBI Taxonomy" id="299467"/>
    <lineage>
        <taxon>Eukaryota</taxon>
        <taxon>Metazoa</taxon>
        <taxon>Ecdysozoa</taxon>
        <taxon>Arthropoda</taxon>
        <taxon>Chelicerata</taxon>
        <taxon>Arachnida</taxon>
        <taxon>Acari</taxon>
        <taxon>Acariformes</taxon>
        <taxon>Trombidiformes</taxon>
        <taxon>Prostigmata</taxon>
        <taxon>Anystina</taxon>
        <taxon>Parasitengona</taxon>
        <taxon>Trombiculoidea</taxon>
        <taxon>Trombiculidae</taxon>
        <taxon>Leptotrombidium</taxon>
    </lineage>
</organism>
<sequence length="202" mass="23346">MVAGPTSSGKTVFVRKLLQFHDSLINSVVNPKIIWMYGQWQSSYSQAVSGVEIYYNEGLMSKHEIESEKPDVIVIDDLMNELGNKVELANLFTKGSHHQNISVIFIVQNIFHQAKQMRNISVNCHYFVIMKNPRDKSQIYHLARQFSPNNIHYLVEAYEDATKNEYGYIKADFTASTPEKFRLQTDIFPINNIFQPIFYSAK</sequence>
<gene>
    <name evidence="1" type="ORF">B4U80_06721</name>
</gene>
<evidence type="ECO:0000313" key="2">
    <source>
        <dbReference type="Proteomes" id="UP000288716"/>
    </source>
</evidence>
<keyword evidence="2" id="KW-1185">Reference proteome</keyword>
<dbReference type="EMBL" id="NCKV01005702">
    <property type="protein sequence ID" value="RWS23898.1"/>
    <property type="molecule type" value="Genomic_DNA"/>
</dbReference>
<evidence type="ECO:0000313" key="1">
    <source>
        <dbReference type="EMBL" id="RWS23898.1"/>
    </source>
</evidence>
<dbReference type="SUPFAM" id="SSF52540">
    <property type="entry name" value="P-loop containing nucleoside triphosphate hydrolases"/>
    <property type="match status" value="1"/>
</dbReference>
<accession>A0A443S8L9</accession>
<comment type="caution">
    <text evidence="1">The sequence shown here is derived from an EMBL/GenBank/DDBJ whole genome shotgun (WGS) entry which is preliminary data.</text>
</comment>
<reference evidence="1 2" key="1">
    <citation type="journal article" date="2018" name="Gigascience">
        <title>Genomes of trombidid mites reveal novel predicted allergens and laterally-transferred genes associated with secondary metabolism.</title>
        <authorList>
            <person name="Dong X."/>
            <person name="Chaisiri K."/>
            <person name="Xia D."/>
            <person name="Armstrong S.D."/>
            <person name="Fang Y."/>
            <person name="Donnelly M.J."/>
            <person name="Kadowaki T."/>
            <person name="McGarry J.W."/>
            <person name="Darby A.C."/>
            <person name="Makepeace B.L."/>
        </authorList>
    </citation>
    <scope>NUCLEOTIDE SEQUENCE [LARGE SCALE GENOMIC DNA]</scope>
    <source>
        <strain evidence="1">UoL-UT</strain>
    </source>
</reference>
<name>A0A443S8L9_9ACAR</name>